<evidence type="ECO:0000256" key="13">
    <source>
        <dbReference type="RuleBase" id="RU000688"/>
    </source>
</evidence>
<dbReference type="CDD" id="cd15389">
    <property type="entry name" value="7tmA_GPR83"/>
    <property type="match status" value="1"/>
</dbReference>
<dbReference type="SUPFAM" id="SSF81321">
    <property type="entry name" value="Family A G protein-coupled receptor-like"/>
    <property type="match status" value="1"/>
</dbReference>
<evidence type="ECO:0000256" key="3">
    <source>
        <dbReference type="ARBA" id="ARBA00022475"/>
    </source>
</evidence>
<keyword evidence="9 13" id="KW-0675">Receptor</keyword>
<keyword evidence="6 14" id="KW-1133">Transmembrane helix</keyword>
<keyword evidence="4 13" id="KW-0812">Transmembrane</keyword>
<comment type="subcellular location">
    <subcellularLocation>
        <location evidence="1">Cell membrane</location>
        <topology evidence="1">Multi-pass membrane protein</topology>
    </subcellularLocation>
</comment>
<evidence type="ECO:0000256" key="9">
    <source>
        <dbReference type="ARBA" id="ARBA00023170"/>
    </source>
</evidence>
<evidence type="ECO:0000256" key="8">
    <source>
        <dbReference type="ARBA" id="ARBA00023136"/>
    </source>
</evidence>
<evidence type="ECO:0000256" key="6">
    <source>
        <dbReference type="ARBA" id="ARBA00022989"/>
    </source>
</evidence>
<sequence>MLPCFVWLTLPDLVNSFVTPGKPSLNGSLGKTFVFPNVSGFFSWDNESLADWRSFVDRSRYGAESQSTTVKALLIAAYSFIIVFSLFGNVLVCHVVIKTKRVHSATSLFIVNLAVADIMITLLNTPFTLARFVNSTWIFGKGMCHVSRFAQYCSLHVSALTLTAIAVDRHQVIMHPLKPRISTGKGVIYISVIWIMATCFSLPHAIYQKLFTFEYSEDVTRCLCLPDFPEPADLFWKYLDLTTFILLYVLPLLIISAAYMTVAKKLWLRNVIGDVTTEQYFVLRKKNKKTIKMLMLVVVLFAVCWFPLNCYVVLLSSQAIHTNNALYFAFHWFAMSSTCYNPFIYCWLNDSFRSELKALLNMCRKPPRPTEPRLPSTVPSYRLAWAENSNFKRLQASHAFPPSSTIQSGKTDISAVEPIVAVS</sequence>
<keyword evidence="10 13" id="KW-0807">Transducer</keyword>
<evidence type="ECO:0000313" key="18">
    <source>
        <dbReference type="Proteomes" id="UP000573818"/>
    </source>
</evidence>
<dbReference type="PROSITE" id="PS00237">
    <property type="entry name" value="G_PROTEIN_RECEP_F1_1"/>
    <property type="match status" value="1"/>
</dbReference>
<feature type="transmembrane region" description="Helical" evidence="14">
    <location>
        <begin position="75"/>
        <end position="97"/>
    </location>
</feature>
<dbReference type="Pfam" id="PF00001">
    <property type="entry name" value="7tm_1"/>
    <property type="match status" value="1"/>
</dbReference>
<feature type="signal peptide" evidence="15">
    <location>
        <begin position="1"/>
        <end position="16"/>
    </location>
</feature>
<keyword evidence="8 14" id="KW-0472">Membrane</keyword>
<organism evidence="17 18">
    <name type="scientific">Sylvia atricapilla</name>
    <name type="common">blackcap</name>
    <dbReference type="NCBI Taxonomy" id="48155"/>
    <lineage>
        <taxon>Eukaryota</taxon>
        <taxon>Metazoa</taxon>
        <taxon>Chordata</taxon>
        <taxon>Craniata</taxon>
        <taxon>Vertebrata</taxon>
        <taxon>Euteleostomi</taxon>
        <taxon>Archelosauria</taxon>
        <taxon>Archosauria</taxon>
        <taxon>Dinosauria</taxon>
        <taxon>Saurischia</taxon>
        <taxon>Theropoda</taxon>
        <taxon>Coelurosauria</taxon>
        <taxon>Aves</taxon>
        <taxon>Neognathae</taxon>
        <taxon>Neoaves</taxon>
        <taxon>Telluraves</taxon>
        <taxon>Australaves</taxon>
        <taxon>Passeriformes</taxon>
        <taxon>Sylvioidea</taxon>
        <taxon>Sylviidae</taxon>
        <taxon>Sylviinae</taxon>
        <taxon>Sylvia</taxon>
    </lineage>
</organism>
<evidence type="ECO:0000256" key="14">
    <source>
        <dbReference type="SAM" id="Phobius"/>
    </source>
</evidence>
<evidence type="ECO:0000256" key="1">
    <source>
        <dbReference type="ARBA" id="ARBA00004651"/>
    </source>
</evidence>
<dbReference type="PANTHER" id="PTHR24238">
    <property type="entry name" value="G-PROTEIN COUPLED RECEPTOR"/>
    <property type="match status" value="1"/>
</dbReference>
<dbReference type="AlphaFoldDB" id="A0A7K7EN79"/>
<dbReference type="GO" id="GO:0005929">
    <property type="term" value="C:cilium"/>
    <property type="evidence" value="ECO:0007669"/>
    <property type="project" value="UniProtKB-ARBA"/>
</dbReference>
<dbReference type="SMART" id="SM01381">
    <property type="entry name" value="7TM_GPCR_Srsx"/>
    <property type="match status" value="1"/>
</dbReference>
<evidence type="ECO:0000256" key="10">
    <source>
        <dbReference type="ARBA" id="ARBA00023224"/>
    </source>
</evidence>
<dbReference type="PANTHER" id="PTHR24238:SF57">
    <property type="entry name" value="G-PROTEIN COUPLED RECEPTOR 83"/>
    <property type="match status" value="1"/>
</dbReference>
<feature type="transmembrane region" description="Helical" evidence="14">
    <location>
        <begin position="293"/>
        <end position="314"/>
    </location>
</feature>
<feature type="transmembrane region" description="Helical" evidence="14">
    <location>
        <begin position="241"/>
        <end position="262"/>
    </location>
</feature>
<feature type="transmembrane region" description="Helical" evidence="14">
    <location>
        <begin position="326"/>
        <end position="348"/>
    </location>
</feature>
<dbReference type="GO" id="GO:0005886">
    <property type="term" value="C:plasma membrane"/>
    <property type="evidence" value="ECO:0007669"/>
    <property type="project" value="UniProtKB-SubCell"/>
</dbReference>
<feature type="transmembrane region" description="Helical" evidence="14">
    <location>
        <begin position="109"/>
        <end position="129"/>
    </location>
</feature>
<dbReference type="InterPro" id="IPR017452">
    <property type="entry name" value="GPCR_Rhodpsn_7TM"/>
</dbReference>
<dbReference type="InterPro" id="IPR000611">
    <property type="entry name" value="NPY_rcpt"/>
</dbReference>
<dbReference type="PRINTS" id="PR00237">
    <property type="entry name" value="GPCRRHODOPSN"/>
</dbReference>
<evidence type="ECO:0000256" key="11">
    <source>
        <dbReference type="ARBA" id="ARBA00056796"/>
    </source>
</evidence>
<name>A0A7K7EN79_9SYLV</name>
<evidence type="ECO:0000256" key="5">
    <source>
        <dbReference type="ARBA" id="ARBA00022729"/>
    </source>
</evidence>
<dbReference type="PROSITE" id="PS50262">
    <property type="entry name" value="G_PROTEIN_RECEP_F1_2"/>
    <property type="match status" value="1"/>
</dbReference>
<comment type="function">
    <text evidence="11">G-protein coupled receptor for PEN, a neuropeptide produced from the precursor protein, proSAAS (encoded by PCSK1N). Acts through a G(i)- and G(q)-alpha-alpha-mediated pathway in response to PEN. Plays a role in food intake and body weight regulation. May contribute to the regulation of anxiety-related behaviors.</text>
</comment>
<evidence type="ECO:0000256" key="7">
    <source>
        <dbReference type="ARBA" id="ARBA00023040"/>
    </source>
</evidence>
<evidence type="ECO:0000259" key="16">
    <source>
        <dbReference type="PROSITE" id="PS50262"/>
    </source>
</evidence>
<evidence type="ECO:0000313" key="17">
    <source>
        <dbReference type="EMBL" id="NWY46337.1"/>
    </source>
</evidence>
<dbReference type="Proteomes" id="UP000573818">
    <property type="component" value="Unassembled WGS sequence"/>
</dbReference>
<feature type="non-terminal residue" evidence="17">
    <location>
        <position position="1"/>
    </location>
</feature>
<feature type="transmembrane region" description="Helical" evidence="14">
    <location>
        <begin position="149"/>
        <end position="167"/>
    </location>
</feature>
<keyword evidence="18" id="KW-1185">Reference proteome</keyword>
<evidence type="ECO:0000256" key="4">
    <source>
        <dbReference type="ARBA" id="ARBA00022692"/>
    </source>
</evidence>
<comment type="caution">
    <text evidence="17">The sequence shown here is derived from an EMBL/GenBank/DDBJ whole genome shotgun (WGS) entry which is preliminary data.</text>
</comment>
<feature type="chain" id="PRO_5029604884" description="G-protein coupled receptor 83" evidence="15">
    <location>
        <begin position="17"/>
        <end position="423"/>
    </location>
</feature>
<evidence type="ECO:0000256" key="12">
    <source>
        <dbReference type="ARBA" id="ARBA00070743"/>
    </source>
</evidence>
<evidence type="ECO:0000256" key="15">
    <source>
        <dbReference type="SAM" id="SignalP"/>
    </source>
</evidence>
<dbReference type="FunFam" id="1.20.1070.10:FF:000191">
    <property type="entry name" value="Probable G-protein coupled receptor 83"/>
    <property type="match status" value="1"/>
</dbReference>
<feature type="transmembrane region" description="Helical" evidence="14">
    <location>
        <begin position="187"/>
        <end position="207"/>
    </location>
</feature>
<dbReference type="Gene3D" id="1.20.1070.10">
    <property type="entry name" value="Rhodopsin 7-helix transmembrane proteins"/>
    <property type="match status" value="1"/>
</dbReference>
<dbReference type="InterPro" id="IPR000276">
    <property type="entry name" value="GPCR_Rhodpsn"/>
</dbReference>
<feature type="domain" description="G-protein coupled receptors family 1 profile" evidence="16">
    <location>
        <begin position="88"/>
        <end position="345"/>
    </location>
</feature>
<protein>
    <recommendedName>
        <fullName evidence="12">G-protein coupled receptor 83</fullName>
    </recommendedName>
</protein>
<keyword evidence="5 15" id="KW-0732">Signal</keyword>
<dbReference type="GO" id="GO:0004983">
    <property type="term" value="F:neuropeptide Y receptor activity"/>
    <property type="evidence" value="ECO:0007669"/>
    <property type="project" value="InterPro"/>
</dbReference>
<proteinExistence type="inferred from homology"/>
<reference evidence="17 18" key="1">
    <citation type="submission" date="2019-09" db="EMBL/GenBank/DDBJ databases">
        <title>Bird 10,000 Genomes (B10K) Project - Family phase.</title>
        <authorList>
            <person name="Zhang G."/>
        </authorList>
    </citation>
    <scope>NUCLEOTIDE SEQUENCE [LARGE SCALE GENOMIC DNA]</scope>
    <source>
        <strain evidence="17">OUT-0013</strain>
        <tissue evidence="17">Blood</tissue>
    </source>
</reference>
<keyword evidence="3" id="KW-1003">Cell membrane</keyword>
<feature type="non-terminal residue" evidence="17">
    <location>
        <position position="423"/>
    </location>
</feature>
<keyword evidence="7 13" id="KW-0297">G-protein coupled receptor</keyword>
<dbReference type="EMBL" id="VZSL01000095">
    <property type="protein sequence ID" value="NWY46337.1"/>
    <property type="molecule type" value="Genomic_DNA"/>
</dbReference>
<dbReference type="PRINTS" id="PR01012">
    <property type="entry name" value="NRPEPTIDEYR"/>
</dbReference>
<comment type="similarity">
    <text evidence="2 13">Belongs to the G-protein coupled receptor 1 family.</text>
</comment>
<evidence type="ECO:0000256" key="2">
    <source>
        <dbReference type="ARBA" id="ARBA00010663"/>
    </source>
</evidence>
<gene>
    <name evidence="17" type="primary">Gpr83_2</name>
    <name evidence="17" type="ORF">SYLATR_R03338</name>
</gene>
<accession>A0A7K7EN79</accession>